<proteinExistence type="predicted"/>
<feature type="region of interest" description="Disordered" evidence="1">
    <location>
        <begin position="1"/>
        <end position="51"/>
    </location>
</feature>
<feature type="compositionally biased region" description="Acidic residues" evidence="1">
    <location>
        <begin position="163"/>
        <end position="174"/>
    </location>
</feature>
<accession>A0AAU8GLV2</accession>
<gene>
    <name evidence="2" type="primary">1</name>
    <name evidence="2" type="ORF">PBI_JUSTASIGH_1</name>
</gene>
<organism evidence="2">
    <name type="scientific">Mycobacterium phage JustASigh</name>
    <dbReference type="NCBI Taxonomy" id="3158894"/>
    <lineage>
        <taxon>Viruses</taxon>
        <taxon>Duplodnaviria</taxon>
        <taxon>Heunggongvirae</taxon>
        <taxon>Uroviricota</taxon>
        <taxon>Caudoviricetes</taxon>
    </lineage>
</organism>
<evidence type="ECO:0000313" key="2">
    <source>
        <dbReference type="EMBL" id="XCH42984.1"/>
    </source>
</evidence>
<name>A0AAU8GLV2_9CAUD</name>
<feature type="region of interest" description="Disordered" evidence="1">
    <location>
        <begin position="151"/>
        <end position="174"/>
    </location>
</feature>
<evidence type="ECO:0000256" key="1">
    <source>
        <dbReference type="SAM" id="MobiDB-lite"/>
    </source>
</evidence>
<protein>
    <submittedName>
        <fullName evidence="2">Terminase small subunit</fullName>
    </submittedName>
</protein>
<sequence>MAGRSGASSPPDAKTVAAQAKSPAKKVAKSVVRGRVSATSGRTRAAKRWKPTAGEHLRADLWRDTDPGGIKLLVEQVCRVADRLETLDRINRGDADALATLDLGRILAQETPSGDRKAFYVEVSLTLRDTVGEERQQAKLFASLLSDIARQRAALPPPPPGEGSDDDDDDLNIS</sequence>
<dbReference type="EMBL" id="PP750961">
    <property type="protein sequence ID" value="XCH42984.1"/>
    <property type="molecule type" value="Genomic_DNA"/>
</dbReference>
<reference evidence="2" key="1">
    <citation type="submission" date="2024-04" db="EMBL/GenBank/DDBJ databases">
        <authorList>
            <person name="Asai D.J."/>
            <person name="Lewis C.M."/>
            <person name="Viland M.D."/>
            <person name="Garlena R.A."/>
            <person name="Russell D.A."/>
            <person name="Jacobs-Sera D."/>
            <person name="Hatfull G.F."/>
        </authorList>
    </citation>
    <scope>NUCLEOTIDE SEQUENCE</scope>
</reference>